<dbReference type="PRINTS" id="PR00380">
    <property type="entry name" value="KINESINHEAVY"/>
</dbReference>
<dbReference type="PANTHER" id="PTHR47971">
    <property type="entry name" value="KINESIN-RELATED PROTEIN 6"/>
    <property type="match status" value="1"/>
</dbReference>
<organism evidence="4 5">
    <name type="scientific">Prorocentrum cordatum</name>
    <dbReference type="NCBI Taxonomy" id="2364126"/>
    <lineage>
        <taxon>Eukaryota</taxon>
        <taxon>Sar</taxon>
        <taxon>Alveolata</taxon>
        <taxon>Dinophyceae</taxon>
        <taxon>Prorocentrales</taxon>
        <taxon>Prorocentraceae</taxon>
        <taxon>Prorocentrum</taxon>
    </lineage>
</organism>
<dbReference type="InterPro" id="IPR027417">
    <property type="entry name" value="P-loop_NTPase"/>
</dbReference>
<dbReference type="SUPFAM" id="SSF52540">
    <property type="entry name" value="P-loop containing nucleoside triphosphate hydrolases"/>
    <property type="match status" value="1"/>
</dbReference>
<protein>
    <recommendedName>
        <fullName evidence="3">Kinesin motor domain-containing protein</fullName>
    </recommendedName>
</protein>
<dbReference type="EMBL" id="CAUYUJ010004040">
    <property type="protein sequence ID" value="CAK0807927.1"/>
    <property type="molecule type" value="Genomic_DNA"/>
</dbReference>
<dbReference type="Gene3D" id="3.40.850.10">
    <property type="entry name" value="Kinesin motor domain"/>
    <property type="match status" value="1"/>
</dbReference>
<evidence type="ECO:0000256" key="2">
    <source>
        <dbReference type="SAM" id="MobiDB-lite"/>
    </source>
</evidence>
<keyword evidence="1" id="KW-0067">ATP-binding</keyword>
<gene>
    <name evidence="4" type="ORF">PCOR1329_LOCUS13655</name>
</gene>
<proteinExistence type="inferred from homology"/>
<keyword evidence="5" id="KW-1185">Reference proteome</keyword>
<feature type="region of interest" description="Disordered" evidence="2">
    <location>
        <begin position="1"/>
        <end position="46"/>
    </location>
</feature>
<evidence type="ECO:0000256" key="1">
    <source>
        <dbReference type="PROSITE-ProRule" id="PRU00283"/>
    </source>
</evidence>
<name>A0ABN9QSB2_9DINO</name>
<dbReference type="SMART" id="SM00129">
    <property type="entry name" value="KISc"/>
    <property type="match status" value="1"/>
</dbReference>
<feature type="non-terminal residue" evidence="4">
    <location>
        <position position="1"/>
    </location>
</feature>
<dbReference type="InterPro" id="IPR027640">
    <property type="entry name" value="Kinesin-like_fam"/>
</dbReference>
<dbReference type="Proteomes" id="UP001189429">
    <property type="component" value="Unassembled WGS sequence"/>
</dbReference>
<sequence>RAARGPSEPPRFEASADAPRQGAPRRGGPPRGRAAMEHEAGPAPRSAWEQLDLRDAARFVANQARQAQEEAWAGASLDNRQVWGAREAQSLHGAPLRSAIRALHRARALAAGLRQPQSLLHGWMLAGLAERVMEFDSDAGPLMEFACARGSPGAMPSGAAGGLRVCARKRPLLPFELEADGWDAVEVCCRESAVLCHDGKIHRSGRSLSMVHRRFPLHRVWPASATTEDVYRDEVAELLAVALGGGSATLLCMGQTGTGKTHTMCGVADCLVRDLRGRGVCVEFIEIYGRRCLDLLADRAEVLLRTDQEDRVCVSGQRRVELPDGSGLAEVLRAALALRACERTERNEASSRSHAVCTLTLAGAGALRLVDLAGSERNFETTMMTAQQHRDSAEINSSLMACKDCFRAHAALQRGDRAVLPFRRSRLTRVLRTCFVDVAHRTVVVGTVSPAAVDVIHTANTLKHLAMLSKPLADAASEVTVSVPLGTGAKAAPGGARVAEWSHADVLAWLSEAENGRFAHVVVPPGLDGARLLAAGEAGLAELFEGAMRRGRGENEGEAWTVSAHRAGRRLGRAIFAAARREVAAEARREALGGEASRRGCPAAGPTFGWLGAPSAARLAALLERAEEA</sequence>
<comment type="caution">
    <text evidence="4">The sequence shown here is derived from an EMBL/GenBank/DDBJ whole genome shotgun (WGS) entry which is preliminary data.</text>
</comment>
<evidence type="ECO:0000313" key="5">
    <source>
        <dbReference type="Proteomes" id="UP001189429"/>
    </source>
</evidence>
<keyword evidence="1" id="KW-0505">Motor protein</keyword>
<evidence type="ECO:0000313" key="4">
    <source>
        <dbReference type="EMBL" id="CAK0807927.1"/>
    </source>
</evidence>
<feature type="binding site" evidence="1">
    <location>
        <begin position="254"/>
        <end position="261"/>
    </location>
    <ligand>
        <name>ATP</name>
        <dbReference type="ChEBI" id="CHEBI:30616"/>
    </ligand>
</feature>
<dbReference type="PANTHER" id="PTHR47971:SF20">
    <property type="entry name" value="KINESIN-LIKE PROTEIN KIF24"/>
    <property type="match status" value="1"/>
</dbReference>
<dbReference type="InterPro" id="IPR001752">
    <property type="entry name" value="Kinesin_motor_dom"/>
</dbReference>
<comment type="similarity">
    <text evidence="1">Belongs to the TRAFAC class myosin-kinesin ATPase superfamily. Kinesin family.</text>
</comment>
<evidence type="ECO:0000259" key="3">
    <source>
        <dbReference type="PROSITE" id="PS50067"/>
    </source>
</evidence>
<dbReference type="PROSITE" id="PS50067">
    <property type="entry name" value="KINESIN_MOTOR_2"/>
    <property type="match status" value="1"/>
</dbReference>
<reference evidence="4" key="1">
    <citation type="submission" date="2023-10" db="EMBL/GenBank/DDBJ databases">
        <authorList>
            <person name="Chen Y."/>
            <person name="Shah S."/>
            <person name="Dougan E. K."/>
            <person name="Thang M."/>
            <person name="Chan C."/>
        </authorList>
    </citation>
    <scope>NUCLEOTIDE SEQUENCE [LARGE SCALE GENOMIC DNA]</scope>
</reference>
<dbReference type="InterPro" id="IPR036961">
    <property type="entry name" value="Kinesin_motor_dom_sf"/>
</dbReference>
<keyword evidence="1" id="KW-0547">Nucleotide-binding</keyword>
<dbReference type="Pfam" id="PF00225">
    <property type="entry name" value="Kinesin"/>
    <property type="match status" value="1"/>
</dbReference>
<feature type="domain" description="Kinesin motor" evidence="3">
    <location>
        <begin position="162"/>
        <end position="471"/>
    </location>
</feature>
<accession>A0ABN9QSB2</accession>